<dbReference type="GeneID" id="28834086"/>
<dbReference type="InterPro" id="IPR015943">
    <property type="entry name" value="WD40/YVTN_repeat-like_dom_sf"/>
</dbReference>
<dbReference type="SUPFAM" id="SSF50978">
    <property type="entry name" value="WD40 repeat-like"/>
    <property type="match status" value="1"/>
</dbReference>
<reference evidence="1 2" key="1">
    <citation type="submission" date="2016-03" db="EMBL/GenBank/DDBJ databases">
        <title>Comparative genomics of Pseudogymnoascus destructans, the fungus causing white-nose syndrome of bats.</title>
        <authorList>
            <person name="Palmer J.M."/>
            <person name="Drees K.P."/>
            <person name="Foster J.T."/>
            <person name="Lindner D.L."/>
        </authorList>
    </citation>
    <scope>NUCLEOTIDE SEQUENCE [LARGE SCALE GENOMIC DNA]</scope>
    <source>
        <strain evidence="1 2">UAMH 10579</strain>
    </source>
</reference>
<sequence length="529" mass="57851">MQFSRPLKSSAHCLPSPDGAYIATIIQAKLIIRTTRSLQATRAIPLPAAFSTSISNFLWSPSSQRILLSSDNTIRVFSAVTPQYSATIASPTSETTKAVYISFGASHDEVLVFSDFGLKLTIFNLATSTSIDIPAPKLFLPGNAAKGYGYRPRTQQLALLSRGSGKDVISLHSKETYKVFRSWNPDTIDAQALSWSPDGKWLAVIESAAQGHRILFYTADGHLFKAWTGPRPTADEKDIDCGAGVKTIEWSVDGRQLAVGDYSQRVTILSMANFSEAMRLDHSTTIRPDGIHIWQEKLKATPSGLDRSYNVQTQVTCPPTAASSTPVPETKSGIVSIAIDASGTLIASRCENLPTTVFIWDSSSKILKAVLIQHSPIAKATWHPTINEVLIIRCEGEESKGVAYIWEPSWEEPKIVNFGTQLPEGKIMGKAVIRWLRTSDSGSPALFFSDTHDCILASISETGATDVDLPWKDAKEKAVDIYGQLEESPLVLVPAEKGKATARQIMDNEPTITTFGALEDMDDTFHFKR</sequence>
<dbReference type="AlphaFoldDB" id="A0A2P2SW65"/>
<name>A0A2P2SW65_9PEZI</name>
<dbReference type="Gene3D" id="2.130.10.10">
    <property type="entry name" value="YVTN repeat-like/Quinoprotein amine dehydrogenase"/>
    <property type="match status" value="2"/>
</dbReference>
<dbReference type="PANTHER" id="PTHR16220">
    <property type="entry name" value="WD REPEAT PROTEIN 8-RELATED"/>
    <property type="match status" value="1"/>
</dbReference>
<dbReference type="InterPro" id="IPR052778">
    <property type="entry name" value="Centrosome-WD_assoc"/>
</dbReference>
<keyword evidence="2" id="KW-1185">Reference proteome</keyword>
<proteinExistence type="predicted"/>
<dbReference type="GO" id="GO:0005815">
    <property type="term" value="C:microtubule organizing center"/>
    <property type="evidence" value="ECO:0007669"/>
    <property type="project" value="TreeGrafter"/>
</dbReference>
<dbReference type="EMBL" id="KV460207">
    <property type="protein sequence ID" value="OBU01083.1"/>
    <property type="molecule type" value="Genomic_DNA"/>
</dbReference>
<reference evidence="2" key="2">
    <citation type="journal article" date="2018" name="Nat. Commun.">
        <title>Extreme sensitivity to ultraviolet light in the fungal pathogen causing white-nose syndrome of bats.</title>
        <authorList>
            <person name="Palmer J.M."/>
            <person name="Drees K.P."/>
            <person name="Foster J.T."/>
            <person name="Lindner D.L."/>
        </authorList>
    </citation>
    <scope>NUCLEOTIDE SEQUENCE [LARGE SCALE GENOMIC DNA]</scope>
    <source>
        <strain evidence="2">UAMH 10579</strain>
    </source>
</reference>
<dbReference type="InterPro" id="IPR036322">
    <property type="entry name" value="WD40_repeat_dom_sf"/>
</dbReference>
<dbReference type="STRING" id="342668.A0A2P2SW65"/>
<accession>A0A2P2SW65</accession>
<dbReference type="PANTHER" id="PTHR16220:SF0">
    <property type="entry name" value="WD REPEAT-CONTAINING PROTEIN WRAP73"/>
    <property type="match status" value="1"/>
</dbReference>
<dbReference type="Proteomes" id="UP000091956">
    <property type="component" value="Unassembled WGS sequence"/>
</dbReference>
<evidence type="ECO:0000313" key="1">
    <source>
        <dbReference type="EMBL" id="OBU01083.1"/>
    </source>
</evidence>
<dbReference type="GO" id="GO:1990810">
    <property type="term" value="P:microtubule anchoring at mitotic spindle pole body"/>
    <property type="evidence" value="ECO:0007669"/>
    <property type="project" value="TreeGrafter"/>
</dbReference>
<dbReference type="OrthoDB" id="308690at2759"/>
<organism evidence="1 2">
    <name type="scientific">Pseudogymnoascus verrucosus</name>
    <dbReference type="NCBI Taxonomy" id="342668"/>
    <lineage>
        <taxon>Eukaryota</taxon>
        <taxon>Fungi</taxon>
        <taxon>Dikarya</taxon>
        <taxon>Ascomycota</taxon>
        <taxon>Pezizomycotina</taxon>
        <taxon>Leotiomycetes</taxon>
        <taxon>Thelebolales</taxon>
        <taxon>Thelebolaceae</taxon>
        <taxon>Pseudogymnoascus</taxon>
    </lineage>
</organism>
<dbReference type="RefSeq" id="XP_018134815.1">
    <property type="nucleotide sequence ID" value="XM_018270228.2"/>
</dbReference>
<evidence type="ECO:0000313" key="2">
    <source>
        <dbReference type="Proteomes" id="UP000091956"/>
    </source>
</evidence>
<protein>
    <submittedName>
        <fullName evidence="1">Uncharacterized protein</fullName>
    </submittedName>
</protein>
<dbReference type="GO" id="GO:1990811">
    <property type="term" value="C:MWP complex"/>
    <property type="evidence" value="ECO:0007669"/>
    <property type="project" value="TreeGrafter"/>
</dbReference>
<gene>
    <name evidence="1" type="ORF">VE01_00700</name>
</gene>